<protein>
    <submittedName>
        <fullName evidence="1">Uncharacterized protein</fullName>
    </submittedName>
</protein>
<accession>A0A382F6S0</accession>
<reference evidence="1" key="1">
    <citation type="submission" date="2018-05" db="EMBL/GenBank/DDBJ databases">
        <authorList>
            <person name="Lanie J.A."/>
            <person name="Ng W.-L."/>
            <person name="Kazmierczak K.M."/>
            <person name="Andrzejewski T.M."/>
            <person name="Davidsen T.M."/>
            <person name="Wayne K.J."/>
            <person name="Tettelin H."/>
            <person name="Glass J.I."/>
            <person name="Rusch D."/>
            <person name="Podicherti R."/>
            <person name="Tsui H.-C.T."/>
            <person name="Winkler M.E."/>
        </authorList>
    </citation>
    <scope>NUCLEOTIDE SEQUENCE</scope>
</reference>
<dbReference type="AlphaFoldDB" id="A0A382F6S0"/>
<name>A0A382F6S0_9ZZZZ</name>
<evidence type="ECO:0000313" key="1">
    <source>
        <dbReference type="EMBL" id="SVB58728.1"/>
    </source>
</evidence>
<proteinExistence type="predicted"/>
<dbReference type="EMBL" id="UINC01048325">
    <property type="protein sequence ID" value="SVB58728.1"/>
    <property type="molecule type" value="Genomic_DNA"/>
</dbReference>
<organism evidence="1">
    <name type="scientific">marine metagenome</name>
    <dbReference type="NCBI Taxonomy" id="408172"/>
    <lineage>
        <taxon>unclassified sequences</taxon>
        <taxon>metagenomes</taxon>
        <taxon>ecological metagenomes</taxon>
    </lineage>
</organism>
<sequence length="73" mass="8194">MLDGFVSPGALIEDLLANAAHETTRAILSQHYPYHLDEATDAGIRERFPILLSPDSMKPGNRWSAMDHQNYNL</sequence>
<gene>
    <name evidence="1" type="ORF">METZ01_LOCUS211582</name>
</gene>